<keyword evidence="2 7" id="KW-0227">DNA damage</keyword>
<name>A0A6S6UG19_9BACT</name>
<feature type="zinc finger region" description="C4-type" evidence="7">
    <location>
        <begin position="58"/>
        <end position="73"/>
    </location>
</feature>
<dbReference type="InterPro" id="IPR023627">
    <property type="entry name" value="Rcmb_RecR"/>
</dbReference>
<comment type="similarity">
    <text evidence="7">Belongs to the RecR family.</text>
</comment>
<organism evidence="9">
    <name type="scientific">uncultured Aureispira sp</name>
    <dbReference type="NCBI Taxonomy" id="1331704"/>
    <lineage>
        <taxon>Bacteria</taxon>
        <taxon>Pseudomonadati</taxon>
        <taxon>Bacteroidota</taxon>
        <taxon>Saprospiria</taxon>
        <taxon>Saprospirales</taxon>
        <taxon>Saprospiraceae</taxon>
        <taxon>Aureispira</taxon>
        <taxon>environmental samples</taxon>
    </lineage>
</organism>
<dbReference type="AlphaFoldDB" id="A0A6S6UG19"/>
<keyword evidence="6 7" id="KW-0234">DNA repair</keyword>
<sequence>MNLSSKLLENTVEAFATLPGIGKKTALRLALHLLQTERTEVTAFCDSIVKMKTYIQFCTTCHNIADDKTCSICLSPKRDKSTVCVVESIKEVMAIENTQQFNGVYHVLGGVISPIEGIGPNQLNIDSLLSRIEKEQTKELIMAISPTIEGETTIFYISKQLKDSPVKISTIARGVSFGGELEYADELTLGRSIISRISYKK</sequence>
<evidence type="ECO:0000256" key="4">
    <source>
        <dbReference type="ARBA" id="ARBA00022833"/>
    </source>
</evidence>
<dbReference type="InterPro" id="IPR015967">
    <property type="entry name" value="Rcmb_RecR_Znf"/>
</dbReference>
<keyword evidence="4 7" id="KW-0862">Zinc</keyword>
<dbReference type="Pfam" id="PF21175">
    <property type="entry name" value="RecR_C"/>
    <property type="match status" value="1"/>
</dbReference>
<dbReference type="GO" id="GO:0006281">
    <property type="term" value="P:DNA repair"/>
    <property type="evidence" value="ECO:0007669"/>
    <property type="project" value="UniProtKB-UniRule"/>
</dbReference>
<dbReference type="GO" id="GO:0006310">
    <property type="term" value="P:DNA recombination"/>
    <property type="evidence" value="ECO:0007669"/>
    <property type="project" value="UniProtKB-UniRule"/>
</dbReference>
<dbReference type="InterPro" id="IPR000093">
    <property type="entry name" value="DNA_Rcmb_RecR"/>
</dbReference>
<dbReference type="PANTHER" id="PTHR30446:SF0">
    <property type="entry name" value="RECOMBINATION PROTEIN RECR"/>
    <property type="match status" value="1"/>
</dbReference>
<reference evidence="9" key="1">
    <citation type="submission" date="2020-01" db="EMBL/GenBank/DDBJ databases">
        <authorList>
            <person name="Meier V. D."/>
            <person name="Meier V D."/>
        </authorList>
    </citation>
    <scope>NUCLEOTIDE SEQUENCE</scope>
    <source>
        <strain evidence="9">HLG_WM_MAG_10</strain>
    </source>
</reference>
<dbReference type="GO" id="GO:0003677">
    <property type="term" value="F:DNA binding"/>
    <property type="evidence" value="ECO:0007669"/>
    <property type="project" value="UniProtKB-UniRule"/>
</dbReference>
<evidence type="ECO:0000313" key="9">
    <source>
        <dbReference type="EMBL" id="CAA6826876.1"/>
    </source>
</evidence>
<evidence type="ECO:0000256" key="2">
    <source>
        <dbReference type="ARBA" id="ARBA00022763"/>
    </source>
</evidence>
<accession>A0A6S6UG19</accession>
<evidence type="ECO:0000256" key="3">
    <source>
        <dbReference type="ARBA" id="ARBA00022771"/>
    </source>
</evidence>
<evidence type="ECO:0000256" key="6">
    <source>
        <dbReference type="ARBA" id="ARBA00023204"/>
    </source>
</evidence>
<dbReference type="NCBIfam" id="TIGR00615">
    <property type="entry name" value="recR"/>
    <property type="match status" value="1"/>
</dbReference>
<dbReference type="PROSITE" id="PS01300">
    <property type="entry name" value="RECR"/>
    <property type="match status" value="1"/>
</dbReference>
<gene>
    <name evidence="7" type="primary">recR</name>
    <name evidence="9" type="ORF">HELGO_WM20985</name>
</gene>
<dbReference type="GO" id="GO:0008270">
    <property type="term" value="F:zinc ion binding"/>
    <property type="evidence" value="ECO:0007669"/>
    <property type="project" value="UniProtKB-KW"/>
</dbReference>
<dbReference type="EMBL" id="CACVAQ010000388">
    <property type="protein sequence ID" value="CAA6826876.1"/>
    <property type="molecule type" value="Genomic_DNA"/>
</dbReference>
<feature type="domain" description="Toprim" evidence="8">
    <location>
        <begin position="81"/>
        <end position="176"/>
    </location>
</feature>
<dbReference type="SUPFAM" id="SSF111304">
    <property type="entry name" value="Recombination protein RecR"/>
    <property type="match status" value="1"/>
</dbReference>
<protein>
    <recommendedName>
        <fullName evidence="7">Recombination protein RecR</fullName>
    </recommendedName>
</protein>
<dbReference type="Pfam" id="PF21176">
    <property type="entry name" value="RecR_HhH"/>
    <property type="match status" value="1"/>
</dbReference>
<dbReference type="PANTHER" id="PTHR30446">
    <property type="entry name" value="RECOMBINATION PROTEIN RECR"/>
    <property type="match status" value="1"/>
</dbReference>
<dbReference type="InterPro" id="IPR006171">
    <property type="entry name" value="TOPRIM_dom"/>
</dbReference>
<evidence type="ECO:0000259" key="8">
    <source>
        <dbReference type="PROSITE" id="PS50880"/>
    </source>
</evidence>
<evidence type="ECO:0000256" key="5">
    <source>
        <dbReference type="ARBA" id="ARBA00023172"/>
    </source>
</evidence>
<dbReference type="CDD" id="cd01025">
    <property type="entry name" value="TOPRIM_recR"/>
    <property type="match status" value="1"/>
</dbReference>
<keyword evidence="1 7" id="KW-0479">Metal-binding</keyword>
<dbReference type="SMART" id="SM00493">
    <property type="entry name" value="TOPRIM"/>
    <property type="match status" value="1"/>
</dbReference>
<dbReference type="PROSITE" id="PS50880">
    <property type="entry name" value="TOPRIM"/>
    <property type="match status" value="1"/>
</dbReference>
<dbReference type="Gene3D" id="1.10.8.420">
    <property type="entry name" value="RecR Domain 1"/>
    <property type="match status" value="1"/>
</dbReference>
<comment type="function">
    <text evidence="7">May play a role in DNA repair. It seems to be involved in an RecBC-independent recombinational process of DNA repair. It may act with RecF and RecO.</text>
</comment>
<dbReference type="HAMAP" id="MF_00017">
    <property type="entry name" value="RecR"/>
    <property type="match status" value="1"/>
</dbReference>
<dbReference type="Gene3D" id="6.10.250.240">
    <property type="match status" value="1"/>
</dbReference>
<keyword evidence="5 7" id="KW-0233">DNA recombination</keyword>
<dbReference type="Gene3D" id="3.40.1360.10">
    <property type="match status" value="1"/>
</dbReference>
<evidence type="ECO:0000256" key="7">
    <source>
        <dbReference type="HAMAP-Rule" id="MF_00017"/>
    </source>
</evidence>
<proteinExistence type="inferred from homology"/>
<dbReference type="Pfam" id="PF13662">
    <property type="entry name" value="Toprim_4"/>
    <property type="match status" value="1"/>
</dbReference>
<dbReference type="InterPro" id="IPR034137">
    <property type="entry name" value="TOPRIM_RecR"/>
</dbReference>
<keyword evidence="3 7" id="KW-0863">Zinc-finger</keyword>
<evidence type="ECO:0000256" key="1">
    <source>
        <dbReference type="ARBA" id="ARBA00022723"/>
    </source>
</evidence>